<dbReference type="InterPro" id="IPR050587">
    <property type="entry name" value="GNT1/Glycosyltrans_8"/>
</dbReference>
<dbReference type="Proteomes" id="UP000000707">
    <property type="component" value="Unassembled WGS sequence"/>
</dbReference>
<dbReference type="PANTHER" id="PTHR11183">
    <property type="entry name" value="GLYCOGENIN SUBFAMILY MEMBER"/>
    <property type="match status" value="1"/>
</dbReference>
<organism evidence="3">
    <name type="scientific">Candida tenuis (strain ATCC 10573 / BCRC 21748 / CBS 615 / JCM 9827 / NBRC 10315 / NRRL Y-1498 / VKM Y-70)</name>
    <name type="common">Yeast</name>
    <name type="synonym">Yamadazyma tenuis</name>
    <dbReference type="NCBI Taxonomy" id="590646"/>
    <lineage>
        <taxon>Eukaryota</taxon>
        <taxon>Fungi</taxon>
        <taxon>Dikarya</taxon>
        <taxon>Ascomycota</taxon>
        <taxon>Saccharomycotina</taxon>
        <taxon>Pichiomycetes</taxon>
        <taxon>Debaryomycetaceae</taxon>
        <taxon>Yamadazyma</taxon>
    </lineage>
</organism>
<reference evidence="2 3" key="1">
    <citation type="journal article" date="2011" name="Proc. Natl. Acad. Sci. U.S.A.">
        <title>Comparative genomics of xylose-fermenting fungi for enhanced biofuel production.</title>
        <authorList>
            <person name="Wohlbach D.J."/>
            <person name="Kuo A."/>
            <person name="Sato T.K."/>
            <person name="Potts K.M."/>
            <person name="Salamov A.A."/>
            <person name="LaButti K.M."/>
            <person name="Sun H."/>
            <person name="Clum A."/>
            <person name="Pangilinan J.L."/>
            <person name="Lindquist E.A."/>
            <person name="Lucas S."/>
            <person name="Lapidus A."/>
            <person name="Jin M."/>
            <person name="Gunawan C."/>
            <person name="Balan V."/>
            <person name="Dale B.E."/>
            <person name="Jeffries T.W."/>
            <person name="Zinkel R."/>
            <person name="Barry K.W."/>
            <person name="Grigoriev I.V."/>
            <person name="Gasch A.P."/>
        </authorList>
    </citation>
    <scope>NUCLEOTIDE SEQUENCE [LARGE SCALE GENOMIC DNA]</scope>
    <source>
        <strain evidence="3">ATCC 10573 / BCRC 21748 / CBS 615 / JCM 9827 / NBRC 10315 / NRRL Y-1498 / VKM Y-70</strain>
    </source>
</reference>
<dbReference type="Pfam" id="PF01501">
    <property type="entry name" value="Glyco_transf_8"/>
    <property type="match status" value="1"/>
</dbReference>
<dbReference type="SUPFAM" id="SSF53448">
    <property type="entry name" value="Nucleotide-diphospho-sugar transferases"/>
    <property type="match status" value="1"/>
</dbReference>
<evidence type="ECO:0000313" key="2">
    <source>
        <dbReference type="EMBL" id="EGV64172.1"/>
    </source>
</evidence>
<dbReference type="OrthoDB" id="2014201at2759"/>
<dbReference type="HOGENOM" id="CLU_017171_4_0_1"/>
<dbReference type="STRING" id="590646.G3B3J3"/>
<dbReference type="eggNOG" id="KOG1950">
    <property type="taxonomic scope" value="Eukaryota"/>
</dbReference>
<sequence length="486" mass="54299">MTIAIATLLYDTSYLPGALLLGSILRDMIPLHPLDISLAILTDKSIFTSEQLGLLQEIYHQIIDIPLLDTHLTHKLVHDLQRPELGKTFSKVHLWSLEYDKVLYLDADTLPNPHSNLLDLLKLEFHDSKILASPDSGFPDVFNSGMFVIKPNKRDYSNLVQLIQSGGDVSFDGADQGLLNQYFNQNPDWVASVVDSNNTEVSTSASTSASTSTNNWISLPFLYNVTPNTQYQYAPAYHYFSGALAPFQTEPIGPPLPESTQEPAQVSAQSLYGNTASAHYGQHVKLIHYIGPHKPWKYPYNASHAEWWALWHKYFGTATLAILDGHPQDKHYTTKDSLWDAGRSSPPKSTSGAFGSIPNYGNSWDDKRKKKKSILKSGSVPPGPSRLRHVTVTDAHSESAPKDSTKLVNEREKQSVYGFHPFQRPERQFDQTYDYVPTHSLISKLKKTPEVTKEPAAPTTTTHAYSRAVNIDKVSEKLEQLGLDSQ</sequence>
<accession>G3B3J3</accession>
<protein>
    <submittedName>
        <fullName evidence="2">Nucleotide-diphospho-sugar transferase</fullName>
    </submittedName>
</protein>
<dbReference type="KEGG" id="cten:18247323"/>
<dbReference type="GeneID" id="18247323"/>
<keyword evidence="3" id="KW-1185">Reference proteome</keyword>
<evidence type="ECO:0000256" key="1">
    <source>
        <dbReference type="SAM" id="MobiDB-lite"/>
    </source>
</evidence>
<dbReference type="InterPro" id="IPR029044">
    <property type="entry name" value="Nucleotide-diphossugar_trans"/>
</dbReference>
<dbReference type="EMBL" id="GL996521">
    <property type="protein sequence ID" value="EGV64172.1"/>
    <property type="molecule type" value="Genomic_DNA"/>
</dbReference>
<proteinExistence type="predicted"/>
<dbReference type="GO" id="GO:0016757">
    <property type="term" value="F:glycosyltransferase activity"/>
    <property type="evidence" value="ECO:0007669"/>
    <property type="project" value="InterPro"/>
</dbReference>
<name>G3B3J3_CANTC</name>
<feature type="compositionally biased region" description="Basic and acidic residues" evidence="1">
    <location>
        <begin position="395"/>
        <end position="414"/>
    </location>
</feature>
<dbReference type="Gene3D" id="3.90.550.10">
    <property type="entry name" value="Spore Coat Polysaccharide Biosynthesis Protein SpsA, Chain A"/>
    <property type="match status" value="1"/>
</dbReference>
<evidence type="ECO:0000313" key="3">
    <source>
        <dbReference type="Proteomes" id="UP000000707"/>
    </source>
</evidence>
<gene>
    <name evidence="2" type="ORF">CANTEDRAFT_114229</name>
</gene>
<keyword evidence="2" id="KW-0808">Transferase</keyword>
<dbReference type="InterPro" id="IPR002495">
    <property type="entry name" value="Glyco_trans_8"/>
</dbReference>
<feature type="region of interest" description="Disordered" evidence="1">
    <location>
        <begin position="336"/>
        <end position="423"/>
    </location>
</feature>
<dbReference type="AlphaFoldDB" id="G3B3J3"/>